<proteinExistence type="predicted"/>
<dbReference type="InterPro" id="IPR029058">
    <property type="entry name" value="AB_hydrolase_fold"/>
</dbReference>
<evidence type="ECO:0008006" key="3">
    <source>
        <dbReference type="Google" id="ProtNLM"/>
    </source>
</evidence>
<dbReference type="AlphaFoldDB" id="A0A919VZX4"/>
<accession>A0A919VZX4</accession>
<dbReference type="RefSeq" id="WP_213006563.1">
    <property type="nucleotide sequence ID" value="NZ_BOQN01000033.1"/>
</dbReference>
<protein>
    <recommendedName>
        <fullName evidence="3">Serine-threonine protein kinase</fullName>
    </recommendedName>
</protein>
<evidence type="ECO:0000313" key="2">
    <source>
        <dbReference type="Proteomes" id="UP000677082"/>
    </source>
</evidence>
<sequence length="438" mass="46032">MTDSIAGSPFWDVVFDADGDADTRTTDALLAETGDLTDLYVFSHGWNNERGTARRLYNGFFGLLAQQLAADPRGKAGFAGVYWPAKRWSDEPIPNFDPPTAAGGGGIASATPAAAGTTVADPALDEQTLADLLDTFPDAKDSIERMAALLRQPATQPTLDDFFAALNDFAQQSGAGENDGEVASGRPRMLEDSPNDVFARYRDALVASGAEIHRGDGTAGIGDQLGGLLNGAKEALRVATYWEMKGRAGVVGRKGLGPLLGRLPAGLRVHLIGHSFGARLVSYAIGAPQVKSVTLLQGAFSHFAFCRPLPFDAGRNGALAGQQQKVDGPVTVCFSTHDDAVGRFYPLASLAKRDDTAAGHGLLWRWGGMGADGAQDLDAVGEGLRAAGSGTPYKFARNRILNIDASQIVRTGGAPSGAHSDIIHPELTWVVLAASRFS</sequence>
<reference evidence="1 2" key="1">
    <citation type="submission" date="2021-03" db="EMBL/GenBank/DDBJ databases">
        <title>Whole genome shotgun sequence of Actinoplanes toevensis NBRC 105298.</title>
        <authorList>
            <person name="Komaki H."/>
            <person name="Tamura T."/>
        </authorList>
    </citation>
    <scope>NUCLEOTIDE SEQUENCE [LARGE SCALE GENOMIC DNA]</scope>
    <source>
        <strain evidence="1 2">NBRC 105298</strain>
    </source>
</reference>
<name>A0A919VZX4_9ACTN</name>
<dbReference type="Proteomes" id="UP000677082">
    <property type="component" value="Unassembled WGS sequence"/>
</dbReference>
<comment type="caution">
    <text evidence="1">The sequence shown here is derived from an EMBL/GenBank/DDBJ whole genome shotgun (WGS) entry which is preliminary data.</text>
</comment>
<keyword evidence="2" id="KW-1185">Reference proteome</keyword>
<dbReference type="SUPFAM" id="SSF53474">
    <property type="entry name" value="alpha/beta-Hydrolases"/>
    <property type="match status" value="1"/>
</dbReference>
<dbReference type="EMBL" id="BOQN01000033">
    <property type="protein sequence ID" value="GIM90632.1"/>
    <property type="molecule type" value="Genomic_DNA"/>
</dbReference>
<dbReference type="Gene3D" id="3.40.50.1820">
    <property type="entry name" value="alpha/beta hydrolase"/>
    <property type="match status" value="1"/>
</dbReference>
<evidence type="ECO:0000313" key="1">
    <source>
        <dbReference type="EMBL" id="GIM90632.1"/>
    </source>
</evidence>
<gene>
    <name evidence="1" type="ORF">Ato02nite_024250</name>
</gene>
<organism evidence="1 2">
    <name type="scientific">Paractinoplanes toevensis</name>
    <dbReference type="NCBI Taxonomy" id="571911"/>
    <lineage>
        <taxon>Bacteria</taxon>
        <taxon>Bacillati</taxon>
        <taxon>Actinomycetota</taxon>
        <taxon>Actinomycetes</taxon>
        <taxon>Micromonosporales</taxon>
        <taxon>Micromonosporaceae</taxon>
        <taxon>Paractinoplanes</taxon>
    </lineage>
</organism>